<feature type="transmembrane region" description="Helical" evidence="1">
    <location>
        <begin position="47"/>
        <end position="68"/>
    </location>
</feature>
<reference evidence="2 3" key="1">
    <citation type="journal article" date="2019" name="Int. J. Syst. Evol. Microbiol.">
        <title>The Global Catalogue of Microorganisms (GCM) 10K type strain sequencing project: providing services to taxonomists for standard genome sequencing and annotation.</title>
        <authorList>
            <consortium name="The Broad Institute Genomics Platform"/>
            <consortium name="The Broad Institute Genome Sequencing Center for Infectious Disease"/>
            <person name="Wu L."/>
            <person name="Ma J."/>
        </authorList>
    </citation>
    <scope>NUCLEOTIDE SEQUENCE [LARGE SCALE GENOMIC DNA]</scope>
    <source>
        <strain evidence="2 3">DT31</strain>
    </source>
</reference>
<evidence type="ECO:0000256" key="1">
    <source>
        <dbReference type="SAM" id="Phobius"/>
    </source>
</evidence>
<keyword evidence="1" id="KW-1133">Transmembrane helix</keyword>
<keyword evidence="3" id="KW-1185">Reference proteome</keyword>
<protein>
    <recommendedName>
        <fullName evidence="4">DUF393 domain-containing protein</fullName>
    </recommendedName>
</protein>
<evidence type="ECO:0000313" key="2">
    <source>
        <dbReference type="EMBL" id="MFC7068078.1"/>
    </source>
</evidence>
<accession>A0ABD5WC06</accession>
<feature type="transmembrane region" description="Helical" evidence="1">
    <location>
        <begin position="88"/>
        <end position="107"/>
    </location>
</feature>
<sequence length="142" mass="15865">MTSPTDNIRRLGIDLATRPFRCGWTEWYTDRDSRFLEFVAERRENPFAGYGVIGSANVVAYAVARSLVGLPGPFGAVADVFRSIPLPLYFAAASVPVVAWLLGAIWARTGDRTRGRIRYRSDAMYPPAEYWDAVRENGGDCR</sequence>
<comment type="caution">
    <text evidence="2">The sequence shown here is derived from an EMBL/GenBank/DDBJ whole genome shotgun (WGS) entry which is preliminary data.</text>
</comment>
<evidence type="ECO:0000313" key="3">
    <source>
        <dbReference type="Proteomes" id="UP001596461"/>
    </source>
</evidence>
<name>A0ABD5WC06_9EURY</name>
<dbReference type="RefSeq" id="WP_284031789.1">
    <property type="nucleotide sequence ID" value="NZ_CP126154.1"/>
</dbReference>
<keyword evidence="1" id="KW-0472">Membrane</keyword>
<gene>
    <name evidence="2" type="ORF">ACFQL9_00355</name>
</gene>
<dbReference type="GeneID" id="81126712"/>
<evidence type="ECO:0008006" key="4">
    <source>
        <dbReference type="Google" id="ProtNLM"/>
    </source>
</evidence>
<dbReference type="Proteomes" id="UP001596461">
    <property type="component" value="Unassembled WGS sequence"/>
</dbReference>
<dbReference type="EMBL" id="JBHTAH010000001">
    <property type="protein sequence ID" value="MFC7068078.1"/>
    <property type="molecule type" value="Genomic_DNA"/>
</dbReference>
<proteinExistence type="predicted"/>
<keyword evidence="1" id="KW-0812">Transmembrane</keyword>
<dbReference type="AlphaFoldDB" id="A0ABD5WC06"/>
<organism evidence="2 3">
    <name type="scientific">Halobaculum lipolyticum</name>
    <dbReference type="NCBI Taxonomy" id="3032001"/>
    <lineage>
        <taxon>Archaea</taxon>
        <taxon>Methanobacteriati</taxon>
        <taxon>Methanobacteriota</taxon>
        <taxon>Stenosarchaea group</taxon>
        <taxon>Halobacteria</taxon>
        <taxon>Halobacteriales</taxon>
        <taxon>Haloferacaceae</taxon>
        <taxon>Halobaculum</taxon>
    </lineage>
</organism>